<organism evidence="1 2">
    <name type="scientific">Ochrobactrum quorumnocens</name>
    <dbReference type="NCBI Taxonomy" id="271865"/>
    <lineage>
        <taxon>Bacteria</taxon>
        <taxon>Pseudomonadati</taxon>
        <taxon>Pseudomonadota</taxon>
        <taxon>Alphaproteobacteria</taxon>
        <taxon>Hyphomicrobiales</taxon>
        <taxon>Brucellaceae</taxon>
        <taxon>Brucella/Ochrobactrum group</taxon>
        <taxon>Ochrobactrum</taxon>
    </lineage>
</organism>
<proteinExistence type="predicted"/>
<sequence>MLLRPDIKSSSIGILRAIKSNPNAVSRNSVLITITSEA</sequence>
<name>A0A248UIM0_9HYPH</name>
<evidence type="ECO:0000313" key="1">
    <source>
        <dbReference type="EMBL" id="ASV86683.1"/>
    </source>
</evidence>
<dbReference type="Proteomes" id="UP000215256">
    <property type="component" value="Chromosome 1"/>
</dbReference>
<dbReference type="KEGG" id="och:CES85_0372"/>
<reference evidence="1 2" key="1">
    <citation type="submission" date="2017-07" db="EMBL/GenBank/DDBJ databases">
        <title>Phylogenetic study on the rhizospheric bacterium Ochrobactrum sp. A44.</title>
        <authorList>
            <person name="Krzyzanowska D.M."/>
            <person name="Ossowicki A."/>
            <person name="Rajewska M."/>
            <person name="Maciag T."/>
            <person name="Kaczynski Z."/>
            <person name="Czerwicka M."/>
            <person name="Jafra S."/>
        </authorList>
    </citation>
    <scope>NUCLEOTIDE SEQUENCE [LARGE SCALE GENOMIC DNA]</scope>
    <source>
        <strain evidence="1 2">A44</strain>
    </source>
</reference>
<protein>
    <submittedName>
        <fullName evidence="1">Uncharacterized protein</fullName>
    </submittedName>
</protein>
<accession>A0A248UIM0</accession>
<gene>
    <name evidence="1" type="ORF">CES85_0372</name>
</gene>
<evidence type="ECO:0000313" key="2">
    <source>
        <dbReference type="Proteomes" id="UP000215256"/>
    </source>
</evidence>
<dbReference type="AlphaFoldDB" id="A0A248UIM0"/>
<dbReference type="EMBL" id="CP022604">
    <property type="protein sequence ID" value="ASV86683.1"/>
    <property type="molecule type" value="Genomic_DNA"/>
</dbReference>